<comment type="caution">
    <text evidence="2">Lacks conserved residue(s) required for the propagation of feature annotation.</text>
</comment>
<feature type="active site" evidence="2 3">
    <location>
        <position position="294"/>
    </location>
</feature>
<dbReference type="PANTHER" id="PTHR32268">
    <property type="entry name" value="HOMOSERINE O-ACETYLTRANSFERASE"/>
    <property type="match status" value="1"/>
</dbReference>
<evidence type="ECO:0000256" key="2">
    <source>
        <dbReference type="HAMAP-Rule" id="MF_00296"/>
    </source>
</evidence>
<evidence type="ECO:0000256" key="3">
    <source>
        <dbReference type="PIRSR" id="PIRSR000443-1"/>
    </source>
</evidence>
<dbReference type="InterPro" id="IPR029058">
    <property type="entry name" value="AB_hydrolase_fold"/>
</dbReference>
<dbReference type="EMBL" id="FTOR01000001">
    <property type="protein sequence ID" value="SIS62084.1"/>
    <property type="molecule type" value="Genomic_DNA"/>
</dbReference>
<accession>A0A173MN50</accession>
<dbReference type="InterPro" id="IPR008220">
    <property type="entry name" value="HAT_MetX-like"/>
</dbReference>
<keyword evidence="6" id="KW-1185">Reference proteome</keyword>
<dbReference type="AlphaFoldDB" id="A0A173MN50"/>
<dbReference type="Pfam" id="PF00561">
    <property type="entry name" value="Abhydrolase_1"/>
    <property type="match status" value="1"/>
</dbReference>
<gene>
    <name evidence="2" type="primary">metXA</name>
    <name evidence="5" type="ORF">SAMN05421788_101265</name>
</gene>
<comment type="subunit">
    <text evidence="2">Homodimer.</text>
</comment>
<comment type="pathway">
    <text evidence="2">Amino-acid biosynthesis; L-methionine biosynthesis via de novo pathway; O-acetyl-L-homoserine from L-homoserine: step 1/1.</text>
</comment>
<evidence type="ECO:0000313" key="6">
    <source>
        <dbReference type="Proteomes" id="UP000186917"/>
    </source>
</evidence>
<comment type="subcellular location">
    <subcellularLocation>
        <location evidence="2">Cytoplasm</location>
    </subcellularLocation>
</comment>
<evidence type="ECO:0000313" key="5">
    <source>
        <dbReference type="EMBL" id="SIS62084.1"/>
    </source>
</evidence>
<keyword evidence="2" id="KW-0012">Acyltransferase</keyword>
<dbReference type="GO" id="GO:0009092">
    <property type="term" value="P:homoserine metabolic process"/>
    <property type="evidence" value="ECO:0007669"/>
    <property type="project" value="TreeGrafter"/>
</dbReference>
<dbReference type="UniPathway" id="UPA00051">
    <property type="reaction ID" value="UER00074"/>
</dbReference>
<dbReference type="HAMAP" id="MF_00296">
    <property type="entry name" value="MetX_acyltransf"/>
    <property type="match status" value="1"/>
</dbReference>
<dbReference type="GO" id="GO:0009086">
    <property type="term" value="P:methionine biosynthetic process"/>
    <property type="evidence" value="ECO:0007669"/>
    <property type="project" value="UniProtKB-UniRule"/>
</dbReference>
<feature type="binding site" evidence="2">
    <location>
        <position position="324"/>
    </location>
    <ligand>
        <name>substrate</name>
    </ligand>
</feature>
<dbReference type="PIRSF" id="PIRSF000443">
    <property type="entry name" value="Homoser_Ac_trans"/>
    <property type="match status" value="1"/>
</dbReference>
<comment type="catalytic activity">
    <reaction evidence="2">
        <text>L-homoserine + acetyl-CoA = O-acetyl-L-homoserine + CoA</text>
        <dbReference type="Rhea" id="RHEA:13701"/>
        <dbReference type="ChEBI" id="CHEBI:57287"/>
        <dbReference type="ChEBI" id="CHEBI:57288"/>
        <dbReference type="ChEBI" id="CHEBI:57476"/>
        <dbReference type="ChEBI" id="CHEBI:57716"/>
        <dbReference type="EC" id="2.3.1.31"/>
    </reaction>
</comment>
<feature type="active site" description="Nucleophile" evidence="2 3">
    <location>
        <position position="134"/>
    </location>
</feature>
<comment type="function">
    <text evidence="2">Transfers an acetyl group from acetyl-CoA to L-homoserine, forming acetyl-L-homoserine.</text>
</comment>
<reference evidence="6" key="1">
    <citation type="submission" date="2017-01" db="EMBL/GenBank/DDBJ databases">
        <authorList>
            <person name="Varghese N."/>
            <person name="Submissions S."/>
        </authorList>
    </citation>
    <scope>NUCLEOTIDE SEQUENCE [LARGE SCALE GENOMIC DNA]</scope>
    <source>
        <strain evidence="6">DSM 21054</strain>
    </source>
</reference>
<dbReference type="EC" id="2.3.1.31" evidence="2"/>
<keyword evidence="2" id="KW-0963">Cytoplasm</keyword>
<dbReference type="STRING" id="477680.SAMN05421788_101265"/>
<keyword evidence="1 2" id="KW-0808">Transferase</keyword>
<evidence type="ECO:0000256" key="1">
    <source>
        <dbReference type="ARBA" id="ARBA00022679"/>
    </source>
</evidence>
<comment type="similarity">
    <text evidence="2">Belongs to the AB hydrolase superfamily. MetX family.</text>
</comment>
<proteinExistence type="inferred from homology"/>
<feature type="binding site" evidence="2">
    <location>
        <position position="200"/>
    </location>
    <ligand>
        <name>substrate</name>
    </ligand>
</feature>
<feature type="domain" description="AB hydrolase-1" evidence="4">
    <location>
        <begin position="39"/>
        <end position="329"/>
    </location>
</feature>
<organism evidence="5 6">
    <name type="scientific">Filimonas lacunae</name>
    <dbReference type="NCBI Taxonomy" id="477680"/>
    <lineage>
        <taxon>Bacteria</taxon>
        <taxon>Pseudomonadati</taxon>
        <taxon>Bacteroidota</taxon>
        <taxon>Chitinophagia</taxon>
        <taxon>Chitinophagales</taxon>
        <taxon>Chitinophagaceae</taxon>
        <taxon>Filimonas</taxon>
    </lineage>
</organism>
<dbReference type="SUPFAM" id="SSF53474">
    <property type="entry name" value="alpha/beta-Hydrolases"/>
    <property type="match status" value="1"/>
</dbReference>
<dbReference type="Proteomes" id="UP000186917">
    <property type="component" value="Unassembled WGS sequence"/>
</dbReference>
<keyword evidence="2" id="KW-0028">Amino-acid biosynthesis</keyword>
<name>A0A173MN50_9BACT</name>
<dbReference type="InterPro" id="IPR000073">
    <property type="entry name" value="AB_hydrolase_1"/>
</dbReference>
<evidence type="ECO:0000259" key="4">
    <source>
        <dbReference type="Pfam" id="PF00561"/>
    </source>
</evidence>
<sequence length="359" mass="40336">MSLVFSYKEDFLLESGKVIQGFHLTYTTWGHLNQEKDNVIWVFHALTANSNPAEWWPGLVGPDAFLNTDKYFIICVNMPGSCYGSVSPLSTNPQTGEPYYHQFPLFTTRDMIRSYQLLQKSLGISKVFLGIGGSMGGQQLLEWAVEDPFLFENIVPIATNAFHSPWGIAFNATQRQCIEADPTWQQQSDTAGIEGMKVARSIALLSYRHYDTYNQSQAGYTAESAGKPVDEQVARAQTYQQYQGEKLARRFNAFSYYNLSKAMDTHNVGRNRTSAQQALQRVKANTLVIGINSDILFPPAEQAFVAQHIPGAQLEIIDSLYGHDGFLLEYDVITRLITNFLQQHLQQSHTVTATQALIN</sequence>
<protein>
    <recommendedName>
        <fullName evidence="2">Homoserine O-acetyltransferase</fullName>
        <shortName evidence="2">HAT</shortName>
        <ecNumber evidence="2">2.3.1.31</ecNumber>
    </recommendedName>
    <alternativeName>
        <fullName evidence="2">Homoserine transacetylase</fullName>
        <shortName evidence="2">HTA</shortName>
    </alternativeName>
</protein>
<dbReference type="PANTHER" id="PTHR32268:SF11">
    <property type="entry name" value="HOMOSERINE O-ACETYLTRANSFERASE"/>
    <property type="match status" value="1"/>
</dbReference>
<dbReference type="GO" id="GO:0005737">
    <property type="term" value="C:cytoplasm"/>
    <property type="evidence" value="ECO:0007669"/>
    <property type="project" value="UniProtKB-SubCell"/>
</dbReference>
<dbReference type="OrthoDB" id="9800754at2"/>
<keyword evidence="2" id="KW-0486">Methionine biosynthesis</keyword>
<dbReference type="NCBIfam" id="TIGR01392">
    <property type="entry name" value="homoserO_Ac_trn"/>
    <property type="match status" value="1"/>
</dbReference>
<dbReference type="Gene3D" id="3.40.50.1820">
    <property type="entry name" value="alpha/beta hydrolase"/>
    <property type="match status" value="1"/>
</dbReference>
<dbReference type="KEGG" id="fln:FLA_4855"/>
<dbReference type="GO" id="GO:0004414">
    <property type="term" value="F:homoserine O-acetyltransferase activity"/>
    <property type="evidence" value="ECO:0007669"/>
    <property type="project" value="UniProtKB-UniRule"/>
</dbReference>
<dbReference type="RefSeq" id="WP_076374919.1">
    <property type="nucleotide sequence ID" value="NZ_AP017422.1"/>
</dbReference>
<feature type="active site" evidence="2 3">
    <location>
        <position position="323"/>
    </location>
</feature>